<keyword evidence="2" id="KW-1185">Reference proteome</keyword>
<evidence type="ECO:0000313" key="1">
    <source>
        <dbReference type="EMBL" id="KRM93937.1"/>
    </source>
</evidence>
<gene>
    <name evidence="1" type="ORF">FC56_GL000658</name>
</gene>
<dbReference type="Pfam" id="PF02620">
    <property type="entry name" value="YceD"/>
    <property type="match status" value="1"/>
</dbReference>
<evidence type="ECO:0000313" key="2">
    <source>
        <dbReference type="Proteomes" id="UP000051256"/>
    </source>
</evidence>
<proteinExistence type="predicted"/>
<dbReference type="AlphaFoldDB" id="A0A0R2CQ45"/>
<dbReference type="EMBL" id="AYZR01000008">
    <property type="protein sequence ID" value="KRM93937.1"/>
    <property type="molecule type" value="Genomic_DNA"/>
</dbReference>
<protein>
    <submittedName>
        <fullName evidence="1">Acr</fullName>
    </submittedName>
</protein>
<organism evidence="1 2">
    <name type="scientific">Lentilactobacillus senioris DSM 24302 = JCM 17472</name>
    <dbReference type="NCBI Taxonomy" id="1423802"/>
    <lineage>
        <taxon>Bacteria</taxon>
        <taxon>Bacillati</taxon>
        <taxon>Bacillota</taxon>
        <taxon>Bacilli</taxon>
        <taxon>Lactobacillales</taxon>
        <taxon>Lactobacillaceae</taxon>
        <taxon>Lentilactobacillus</taxon>
    </lineage>
</organism>
<accession>A0A0R2CQ45</accession>
<name>A0A0R2CQ45_9LACO</name>
<comment type="caution">
    <text evidence="1">The sequence shown here is derived from an EMBL/GenBank/DDBJ whole genome shotgun (WGS) entry which is preliminary data.</text>
</comment>
<sequence>MKLYFNELKDYSSNRPLEINETIDVKQQLLQRFPDQVLNASEFKISGVAFTDKGDVVTSLHVEGTLTVPSTRSLKPVDLPVDFQMDEIYVNSKAAEQRYDDEEAVFMVNEDGKIDIDNAVTENIVLQIPMIVLSSDEIAGNEEMPKGNDWEVLSSEEFQKRQEDTKKVDPRLAKLSQFFDDSED</sequence>
<dbReference type="PATRIC" id="fig|1423802.4.peg.669"/>
<reference evidence="1 2" key="1">
    <citation type="journal article" date="2015" name="Genome Announc.">
        <title>Expanding the biotechnology potential of lactobacilli through comparative genomics of 213 strains and associated genera.</title>
        <authorList>
            <person name="Sun Z."/>
            <person name="Harris H.M."/>
            <person name="McCann A."/>
            <person name="Guo C."/>
            <person name="Argimon S."/>
            <person name="Zhang W."/>
            <person name="Yang X."/>
            <person name="Jeffery I.B."/>
            <person name="Cooney J.C."/>
            <person name="Kagawa T.F."/>
            <person name="Liu W."/>
            <person name="Song Y."/>
            <person name="Salvetti E."/>
            <person name="Wrobel A."/>
            <person name="Rasinkangas P."/>
            <person name="Parkhill J."/>
            <person name="Rea M.C."/>
            <person name="O'Sullivan O."/>
            <person name="Ritari J."/>
            <person name="Douillard F.P."/>
            <person name="Paul Ross R."/>
            <person name="Yang R."/>
            <person name="Briner A.E."/>
            <person name="Felis G.E."/>
            <person name="de Vos W.M."/>
            <person name="Barrangou R."/>
            <person name="Klaenhammer T.R."/>
            <person name="Caufield P.W."/>
            <person name="Cui Y."/>
            <person name="Zhang H."/>
            <person name="O'Toole P.W."/>
        </authorList>
    </citation>
    <scope>NUCLEOTIDE SEQUENCE [LARGE SCALE GENOMIC DNA]</scope>
    <source>
        <strain evidence="1 2">DSM 24302</strain>
    </source>
</reference>
<dbReference type="Proteomes" id="UP000051256">
    <property type="component" value="Unassembled WGS sequence"/>
</dbReference>
<dbReference type="InterPro" id="IPR003772">
    <property type="entry name" value="YceD"/>
</dbReference>
<dbReference type="RefSeq" id="WP_054669885.1">
    <property type="nucleotide sequence ID" value="NZ_AYZR01000008.1"/>
</dbReference>
<dbReference type="STRING" id="1423802.FC56_GL000658"/>